<comment type="subcellular location">
    <subcellularLocation>
        <location evidence="1">Mitochondrion</location>
    </subcellularLocation>
</comment>
<dbReference type="Proteomes" id="UP000281677">
    <property type="component" value="Unassembled WGS sequence"/>
</dbReference>
<dbReference type="AlphaFoldDB" id="A0A3M7I6F7"/>
<dbReference type="EMBL" id="QWIT01000719">
    <property type="protein sequence ID" value="RMZ21013.1"/>
    <property type="molecule type" value="Genomic_DNA"/>
</dbReference>
<dbReference type="VEuPathDB" id="FungiDB:BTJ68_09789"/>
<evidence type="ECO:0000256" key="6">
    <source>
        <dbReference type="ARBA" id="ARBA00035157"/>
    </source>
</evidence>
<keyword evidence="4" id="KW-0496">Mitochondrion</keyword>
<evidence type="ECO:0000256" key="1">
    <source>
        <dbReference type="ARBA" id="ARBA00004173"/>
    </source>
</evidence>
<reference evidence="7 8" key="1">
    <citation type="journal article" date="2018" name="BMC Genomics">
        <title>Genomic evidence for intraspecific hybridization in a clonal and extremely halotolerant yeast.</title>
        <authorList>
            <person name="Gostincar C."/>
            <person name="Stajich J.E."/>
            <person name="Zupancic J."/>
            <person name="Zalar P."/>
            <person name="Gunde-Cimerman N."/>
        </authorList>
    </citation>
    <scope>NUCLEOTIDE SEQUENCE [LARGE SCALE GENOMIC DNA]</scope>
    <source>
        <strain evidence="7 8">EXF-120</strain>
    </source>
</reference>
<proteinExistence type="inferred from homology"/>
<keyword evidence="3" id="KW-0689">Ribosomal protein</keyword>
<evidence type="ECO:0000256" key="3">
    <source>
        <dbReference type="ARBA" id="ARBA00022980"/>
    </source>
</evidence>
<comment type="similarity">
    <text evidence="2">Belongs to the universal ribosomal protein uS3 family.</text>
</comment>
<dbReference type="OrthoDB" id="4360278at2759"/>
<keyword evidence="5" id="KW-0687">Ribonucleoprotein</keyword>
<evidence type="ECO:0000313" key="7">
    <source>
        <dbReference type="EMBL" id="RMZ21013.1"/>
    </source>
</evidence>
<dbReference type="GO" id="GO:0005739">
    <property type="term" value="C:mitochondrion"/>
    <property type="evidence" value="ECO:0007669"/>
    <property type="project" value="UniProtKB-SubCell"/>
</dbReference>
<dbReference type="GO" id="GO:0005840">
    <property type="term" value="C:ribosome"/>
    <property type="evidence" value="ECO:0007669"/>
    <property type="project" value="UniProtKB-KW"/>
</dbReference>
<name>A0A3M7I6F7_HORWE</name>
<evidence type="ECO:0000256" key="5">
    <source>
        <dbReference type="ARBA" id="ARBA00023274"/>
    </source>
</evidence>
<dbReference type="GO" id="GO:0006412">
    <property type="term" value="P:translation"/>
    <property type="evidence" value="ECO:0007669"/>
    <property type="project" value="InterPro"/>
</dbReference>
<protein>
    <recommendedName>
        <fullName evidence="6">Small ribosomal subunit protein uS3m</fullName>
    </recommendedName>
</protein>
<dbReference type="GO" id="GO:1990904">
    <property type="term" value="C:ribonucleoprotein complex"/>
    <property type="evidence" value="ECO:0007669"/>
    <property type="project" value="UniProtKB-KW"/>
</dbReference>
<evidence type="ECO:0000256" key="4">
    <source>
        <dbReference type="ARBA" id="ARBA00023128"/>
    </source>
</evidence>
<evidence type="ECO:0000256" key="2">
    <source>
        <dbReference type="ARBA" id="ARBA00010761"/>
    </source>
</evidence>
<dbReference type="Pfam" id="PF05316">
    <property type="entry name" value="VAR1"/>
    <property type="match status" value="1"/>
</dbReference>
<accession>A0A3M7I6F7</accession>
<comment type="caution">
    <text evidence="7">The sequence shown here is derived from an EMBL/GenBank/DDBJ whole genome shotgun (WGS) entry which is preliminary data.</text>
</comment>
<evidence type="ECO:0000313" key="8">
    <source>
        <dbReference type="Proteomes" id="UP000281677"/>
    </source>
</evidence>
<gene>
    <name evidence="7" type="ORF">D0859_14983</name>
</gene>
<dbReference type="InterPro" id="IPR007980">
    <property type="entry name" value="Ribosomal_uS3m_fun"/>
</dbReference>
<organism evidence="7 8">
    <name type="scientific">Hortaea werneckii</name>
    <name type="common">Black yeast</name>
    <name type="synonym">Cladosporium werneckii</name>
    <dbReference type="NCBI Taxonomy" id="91943"/>
    <lineage>
        <taxon>Eukaryota</taxon>
        <taxon>Fungi</taxon>
        <taxon>Dikarya</taxon>
        <taxon>Ascomycota</taxon>
        <taxon>Pezizomycotina</taxon>
        <taxon>Dothideomycetes</taxon>
        <taxon>Dothideomycetidae</taxon>
        <taxon>Mycosphaerellales</taxon>
        <taxon>Teratosphaeriaceae</taxon>
        <taxon>Hortaea</taxon>
    </lineage>
</organism>
<sequence length="252" mass="27841">MGIGSASEVKCGDGFGSVPNPKLSFGLSTSSIYPPTPSSRSRQYIYKYYDRPFIMATGISKRNAVNLFDPSHQAGLRSLLSKLYSKPVELNIIKLRRPHLDSDILSSVVTQKLRDRKTTPRRVIRDATWKAQLPTDRSVVELQQAKKQPGSMISSRALEKSSAFGPLRTQTAQILRQLKLSQVSSVQVAAAGRLSKRITADRSQRKVARRGANAKSAGYMVRGFRKGHVMVSQKAGKRRIGSYGIRVDIGHS</sequence>
<dbReference type="GO" id="GO:0003735">
    <property type="term" value="F:structural constituent of ribosome"/>
    <property type="evidence" value="ECO:0007669"/>
    <property type="project" value="InterPro"/>
</dbReference>